<dbReference type="RefSeq" id="XP_045956835.1">
    <property type="nucleotide sequence ID" value="XM_046105915.1"/>
</dbReference>
<name>A0A9P8UIC0_9PEZI</name>
<evidence type="ECO:0000256" key="1">
    <source>
        <dbReference type="ARBA" id="ARBA00022723"/>
    </source>
</evidence>
<dbReference type="AlphaFoldDB" id="A0A9P8UIC0"/>
<dbReference type="EMBL" id="JAGPXC010000005">
    <property type="protein sequence ID" value="KAH6652558.1"/>
    <property type="molecule type" value="Genomic_DNA"/>
</dbReference>
<dbReference type="GO" id="GO:0016491">
    <property type="term" value="F:oxidoreductase activity"/>
    <property type="evidence" value="ECO:0007669"/>
    <property type="project" value="InterPro"/>
</dbReference>
<evidence type="ECO:0000259" key="4">
    <source>
        <dbReference type="PROSITE" id="PS00498"/>
    </source>
</evidence>
<dbReference type="PROSITE" id="PS51257">
    <property type="entry name" value="PROKAR_LIPOPROTEIN"/>
    <property type="match status" value="1"/>
</dbReference>
<dbReference type="InterPro" id="IPR008922">
    <property type="entry name" value="Di-copper_centre_dom_sf"/>
</dbReference>
<dbReference type="SUPFAM" id="SSF48056">
    <property type="entry name" value="Di-copper centre-containing domain"/>
    <property type="match status" value="1"/>
</dbReference>
<sequence length="352" mass="38938">MKTAVAVLLIGTTTVASAACVGAPTPAKLAAAASISDRPTFFNNTCTADNLTIRKEWRNLAAEEKSAYLEAQNCLIGLPAGTSLTGVTNRFSDLQALHRDKTNTTINGVYVGDIIHSVGQFLPWHRYYIHVHETMLRNECNYTGPIPWWDEALDSDTGNAFRSEMWNSDAFGGNGTGSDLCVVDGAFANYTEHIGPGLTDTDYCLDRAWDNAWAIRTTDSAAVRNCSRHDDYENFWRCSVDAASSHKGMHTAVGGLMGDKDTSPGDPIFFLHHYYIDRLWWQWQTANPDSRMYDISGTTFNQTYLTETGKDAPAATEATLDYVLNVADILDDVVIEDVMNAQNGLLCYEYDY</sequence>
<dbReference type="InterPro" id="IPR050316">
    <property type="entry name" value="Tyrosinase/Hemocyanin"/>
</dbReference>
<evidence type="ECO:0000313" key="5">
    <source>
        <dbReference type="EMBL" id="KAH6652558.1"/>
    </source>
</evidence>
<dbReference type="OrthoDB" id="6132182at2759"/>
<dbReference type="Gene3D" id="1.10.1280.10">
    <property type="entry name" value="Di-copper center containing domain from catechol oxidase"/>
    <property type="match status" value="1"/>
</dbReference>
<organism evidence="5 6">
    <name type="scientific">Truncatella angustata</name>
    <dbReference type="NCBI Taxonomy" id="152316"/>
    <lineage>
        <taxon>Eukaryota</taxon>
        <taxon>Fungi</taxon>
        <taxon>Dikarya</taxon>
        <taxon>Ascomycota</taxon>
        <taxon>Pezizomycotina</taxon>
        <taxon>Sordariomycetes</taxon>
        <taxon>Xylariomycetidae</taxon>
        <taxon>Amphisphaeriales</taxon>
        <taxon>Sporocadaceae</taxon>
        <taxon>Truncatella</taxon>
    </lineage>
</organism>
<keyword evidence="1" id="KW-0479">Metal-binding</keyword>
<feature type="domain" description="Tyrosinase copper-binding" evidence="4">
    <location>
        <begin position="266"/>
        <end position="277"/>
    </location>
</feature>
<evidence type="ECO:0000256" key="2">
    <source>
        <dbReference type="ARBA" id="ARBA00023008"/>
    </source>
</evidence>
<dbReference type="GeneID" id="70134806"/>
<accession>A0A9P8UIC0</accession>
<dbReference type="GO" id="GO:0046872">
    <property type="term" value="F:metal ion binding"/>
    <property type="evidence" value="ECO:0007669"/>
    <property type="project" value="UniProtKB-KW"/>
</dbReference>
<comment type="caution">
    <text evidence="5">The sequence shown here is derived from an EMBL/GenBank/DDBJ whole genome shotgun (WGS) entry which is preliminary data.</text>
</comment>
<dbReference type="PRINTS" id="PR00092">
    <property type="entry name" value="TYROSINASE"/>
</dbReference>
<keyword evidence="6" id="KW-1185">Reference proteome</keyword>
<dbReference type="Proteomes" id="UP000758603">
    <property type="component" value="Unassembled WGS sequence"/>
</dbReference>
<dbReference type="PANTHER" id="PTHR11474">
    <property type="entry name" value="TYROSINASE FAMILY MEMBER"/>
    <property type="match status" value="1"/>
</dbReference>
<dbReference type="PANTHER" id="PTHR11474:SF126">
    <property type="entry name" value="TYROSINASE-LIKE PROTEIN TYR-1-RELATED"/>
    <property type="match status" value="1"/>
</dbReference>
<keyword evidence="3" id="KW-0732">Signal</keyword>
<feature type="chain" id="PRO_5040279883" evidence="3">
    <location>
        <begin position="19"/>
        <end position="352"/>
    </location>
</feature>
<reference evidence="5" key="1">
    <citation type="journal article" date="2021" name="Nat. Commun.">
        <title>Genetic determinants of endophytism in the Arabidopsis root mycobiome.</title>
        <authorList>
            <person name="Mesny F."/>
            <person name="Miyauchi S."/>
            <person name="Thiergart T."/>
            <person name="Pickel B."/>
            <person name="Atanasova L."/>
            <person name="Karlsson M."/>
            <person name="Huettel B."/>
            <person name="Barry K.W."/>
            <person name="Haridas S."/>
            <person name="Chen C."/>
            <person name="Bauer D."/>
            <person name="Andreopoulos W."/>
            <person name="Pangilinan J."/>
            <person name="LaButti K."/>
            <person name="Riley R."/>
            <person name="Lipzen A."/>
            <person name="Clum A."/>
            <person name="Drula E."/>
            <person name="Henrissat B."/>
            <person name="Kohler A."/>
            <person name="Grigoriev I.V."/>
            <person name="Martin F.M."/>
            <person name="Hacquard S."/>
        </authorList>
    </citation>
    <scope>NUCLEOTIDE SEQUENCE</scope>
    <source>
        <strain evidence="5">MPI-SDFR-AT-0073</strain>
    </source>
</reference>
<evidence type="ECO:0000256" key="3">
    <source>
        <dbReference type="SAM" id="SignalP"/>
    </source>
</evidence>
<keyword evidence="2" id="KW-0186">Copper</keyword>
<gene>
    <name evidence="5" type="ORF">BKA67DRAFT_646632</name>
</gene>
<feature type="signal peptide" evidence="3">
    <location>
        <begin position="1"/>
        <end position="18"/>
    </location>
</feature>
<evidence type="ECO:0000313" key="6">
    <source>
        <dbReference type="Proteomes" id="UP000758603"/>
    </source>
</evidence>
<proteinExistence type="predicted"/>
<dbReference type="InterPro" id="IPR002227">
    <property type="entry name" value="Tyrosinase_Cu-bd"/>
</dbReference>
<protein>
    <submittedName>
        <fullName evidence="5">Tyrosinase</fullName>
    </submittedName>
</protein>
<dbReference type="PROSITE" id="PS00498">
    <property type="entry name" value="TYROSINASE_2"/>
    <property type="match status" value="1"/>
</dbReference>
<dbReference type="Pfam" id="PF00264">
    <property type="entry name" value="Tyrosinase"/>
    <property type="match status" value="1"/>
</dbReference>